<protein>
    <submittedName>
        <fullName evidence="1">Uncharacterized protein</fullName>
    </submittedName>
</protein>
<comment type="caution">
    <text evidence="1">The sequence shown here is derived from an EMBL/GenBank/DDBJ whole genome shotgun (WGS) entry which is preliminary data.</text>
</comment>
<organism evidence="1 2">
    <name type="scientific">Discina gigas</name>
    <dbReference type="NCBI Taxonomy" id="1032678"/>
    <lineage>
        <taxon>Eukaryota</taxon>
        <taxon>Fungi</taxon>
        <taxon>Dikarya</taxon>
        <taxon>Ascomycota</taxon>
        <taxon>Pezizomycotina</taxon>
        <taxon>Pezizomycetes</taxon>
        <taxon>Pezizales</taxon>
        <taxon>Discinaceae</taxon>
        <taxon>Discina</taxon>
    </lineage>
</organism>
<evidence type="ECO:0000313" key="1">
    <source>
        <dbReference type="EMBL" id="KAL0630670.1"/>
    </source>
</evidence>
<sequence>MPAMTWGSEICWTGMAHILRQVSPAYNLVTRTITGLPRWTPLRILLREAGMPPIDLLLDKIFQQYGIRTIRQKAEHQYTRILTGTGLQRIANLMRDIIQNPPQLEDIQDIDLTGALEAPEIGLGEEEKATAHGD</sequence>
<name>A0ABR3G4F9_9PEZI</name>
<gene>
    <name evidence="1" type="ORF">Q9L58_010481</name>
</gene>
<proteinExistence type="predicted"/>
<evidence type="ECO:0000313" key="2">
    <source>
        <dbReference type="Proteomes" id="UP001447188"/>
    </source>
</evidence>
<reference evidence="1 2" key="1">
    <citation type="submission" date="2024-02" db="EMBL/GenBank/DDBJ databases">
        <title>Discinaceae phylogenomics.</title>
        <authorList>
            <person name="Dirks A.C."/>
            <person name="James T.Y."/>
        </authorList>
    </citation>
    <scope>NUCLEOTIDE SEQUENCE [LARGE SCALE GENOMIC DNA]</scope>
    <source>
        <strain evidence="1 2">ACD0624</strain>
    </source>
</reference>
<dbReference type="Proteomes" id="UP001447188">
    <property type="component" value="Unassembled WGS sequence"/>
</dbReference>
<keyword evidence="2" id="KW-1185">Reference proteome</keyword>
<dbReference type="EMBL" id="JBBBZM010000431">
    <property type="protein sequence ID" value="KAL0630670.1"/>
    <property type="molecule type" value="Genomic_DNA"/>
</dbReference>
<accession>A0ABR3G4F9</accession>